<dbReference type="AlphaFoldDB" id="A0A563D9U3"/>
<keyword evidence="2" id="KW-1185">Reference proteome</keyword>
<proteinExistence type="predicted"/>
<dbReference type="PROSITE" id="PS51257">
    <property type="entry name" value="PROKAR_LIPOPROTEIN"/>
    <property type="match status" value="1"/>
</dbReference>
<organism evidence="1 2">
    <name type="scientific">Apibacter muscae</name>
    <dbReference type="NCBI Taxonomy" id="2509004"/>
    <lineage>
        <taxon>Bacteria</taxon>
        <taxon>Pseudomonadati</taxon>
        <taxon>Bacteroidota</taxon>
        <taxon>Flavobacteriia</taxon>
        <taxon>Flavobacteriales</taxon>
        <taxon>Weeksellaceae</taxon>
        <taxon>Apibacter</taxon>
    </lineage>
</organism>
<dbReference type="Proteomes" id="UP000319499">
    <property type="component" value="Unassembled WGS sequence"/>
</dbReference>
<gene>
    <name evidence="1" type="ORF">ETU09_09115</name>
</gene>
<accession>A0A563D9U3</accession>
<protein>
    <recommendedName>
        <fullName evidence="3">Lipoprotein</fullName>
    </recommendedName>
</protein>
<reference evidence="1 2" key="1">
    <citation type="submission" date="2019-02" db="EMBL/GenBank/DDBJ databases">
        <title>Apibacter muscae sp. nov.: a novel member of the house fly microbiota.</title>
        <authorList>
            <person name="Park R."/>
        </authorList>
    </citation>
    <scope>NUCLEOTIDE SEQUENCE [LARGE SCALE GENOMIC DNA]</scope>
    <source>
        <strain evidence="1 2">AL1</strain>
    </source>
</reference>
<evidence type="ECO:0008006" key="3">
    <source>
        <dbReference type="Google" id="ProtNLM"/>
    </source>
</evidence>
<dbReference type="RefSeq" id="WP_146293219.1">
    <property type="nucleotide sequence ID" value="NZ_SELH01000025.1"/>
</dbReference>
<dbReference type="EMBL" id="SELH01000025">
    <property type="protein sequence ID" value="TWP26713.1"/>
    <property type="molecule type" value="Genomic_DNA"/>
</dbReference>
<sequence length="162" mass="19152">MKHFFLILIIPLFLYSCINSIKRNKAHDYNNKINDNLVVYINKIEDDESLLFRKALKRELEEAFKKVNVNAEILIIEDLTKLQNINQHNFLELYIEQKSLKQTNKSRLSEFIFTLKDPYIGKPVWKALIPVYYVPTNEKFLNSSAKSTSKYIIKVLQLDKLL</sequence>
<dbReference type="OrthoDB" id="10009696at2"/>
<evidence type="ECO:0000313" key="2">
    <source>
        <dbReference type="Proteomes" id="UP000319499"/>
    </source>
</evidence>
<evidence type="ECO:0000313" key="1">
    <source>
        <dbReference type="EMBL" id="TWP26713.1"/>
    </source>
</evidence>
<name>A0A563D9U3_9FLAO</name>
<comment type="caution">
    <text evidence="1">The sequence shown here is derived from an EMBL/GenBank/DDBJ whole genome shotgun (WGS) entry which is preliminary data.</text>
</comment>